<feature type="compositionally biased region" description="Basic and acidic residues" evidence="1">
    <location>
        <begin position="71"/>
        <end position="82"/>
    </location>
</feature>
<gene>
    <name evidence="2" type="ORF">SAMN02745126_00124</name>
</gene>
<organism evidence="2 3">
    <name type="scientific">Enhydrobacter aerosaccus</name>
    <dbReference type="NCBI Taxonomy" id="225324"/>
    <lineage>
        <taxon>Bacteria</taxon>
        <taxon>Pseudomonadati</taxon>
        <taxon>Pseudomonadota</taxon>
        <taxon>Alphaproteobacteria</taxon>
        <taxon>Hyphomicrobiales</taxon>
        <taxon>Enhydrobacter</taxon>
    </lineage>
</organism>
<sequence>MGDLKLGKLPDRTPVKLTITIAPSLNRALQAYAELYRETYGQAEPVVELIPYMLESFLASDRNYAKALKNQPDEATRVDGLKSTRRKQRLGDASPPES</sequence>
<protein>
    <recommendedName>
        <fullName evidence="4">DUF2274 domain-containing protein</fullName>
    </recommendedName>
</protein>
<name>A0A1T4JLP7_9HYPH</name>
<dbReference type="EMBL" id="FUWJ01000001">
    <property type="protein sequence ID" value="SJZ31079.1"/>
    <property type="molecule type" value="Genomic_DNA"/>
</dbReference>
<dbReference type="OrthoDB" id="9803810at2"/>
<keyword evidence="3" id="KW-1185">Reference proteome</keyword>
<accession>A0A1T4JLP7</accession>
<evidence type="ECO:0000313" key="2">
    <source>
        <dbReference type="EMBL" id="SJZ31079.1"/>
    </source>
</evidence>
<dbReference type="STRING" id="225324.SAMN02745126_00124"/>
<reference evidence="3" key="1">
    <citation type="submission" date="2017-02" db="EMBL/GenBank/DDBJ databases">
        <authorList>
            <person name="Varghese N."/>
            <person name="Submissions S."/>
        </authorList>
    </citation>
    <scope>NUCLEOTIDE SEQUENCE [LARGE SCALE GENOMIC DNA]</scope>
    <source>
        <strain evidence="3">ATCC 27094</strain>
    </source>
</reference>
<proteinExistence type="predicted"/>
<evidence type="ECO:0008006" key="4">
    <source>
        <dbReference type="Google" id="ProtNLM"/>
    </source>
</evidence>
<evidence type="ECO:0000256" key="1">
    <source>
        <dbReference type="SAM" id="MobiDB-lite"/>
    </source>
</evidence>
<evidence type="ECO:0000313" key="3">
    <source>
        <dbReference type="Proteomes" id="UP000190092"/>
    </source>
</evidence>
<dbReference type="RefSeq" id="WP_085931906.1">
    <property type="nucleotide sequence ID" value="NZ_FUWJ01000001.1"/>
</dbReference>
<feature type="region of interest" description="Disordered" evidence="1">
    <location>
        <begin position="69"/>
        <end position="98"/>
    </location>
</feature>
<dbReference type="Pfam" id="PF10038">
    <property type="entry name" value="DUF2274"/>
    <property type="match status" value="1"/>
</dbReference>
<dbReference type="AlphaFoldDB" id="A0A1T4JLP7"/>
<dbReference type="Proteomes" id="UP000190092">
    <property type="component" value="Unassembled WGS sequence"/>
</dbReference>
<dbReference type="InterPro" id="IPR018733">
    <property type="entry name" value="DUF2274"/>
</dbReference>